<evidence type="ECO:0000259" key="10">
    <source>
        <dbReference type="Pfam" id="PF21467"/>
    </source>
</evidence>
<comment type="similarity">
    <text evidence="1 6">Belongs to the glycosyl hydrolase 35 family.</text>
</comment>
<dbReference type="AlphaFoldDB" id="A0AAQ3MAS2"/>
<dbReference type="InterPro" id="IPR017853">
    <property type="entry name" value="GH"/>
</dbReference>
<dbReference type="Pfam" id="PF21317">
    <property type="entry name" value="BetaGal_ABD_1"/>
    <property type="match status" value="1"/>
</dbReference>
<dbReference type="PROSITE" id="PS01182">
    <property type="entry name" value="GLYCOSYL_HYDROL_F35"/>
    <property type="match status" value="1"/>
</dbReference>
<evidence type="ECO:0000256" key="1">
    <source>
        <dbReference type="ARBA" id="ARBA00009809"/>
    </source>
</evidence>
<dbReference type="Proteomes" id="UP001303373">
    <property type="component" value="Chromosome 12"/>
</dbReference>
<evidence type="ECO:0000259" key="8">
    <source>
        <dbReference type="Pfam" id="PF01301"/>
    </source>
</evidence>
<dbReference type="Pfam" id="PF21467">
    <property type="entry name" value="BetaGal_gal-bd"/>
    <property type="match status" value="1"/>
</dbReference>
<organism evidence="11 12">
    <name type="scientific">Acrodontium crateriforme</name>
    <dbReference type="NCBI Taxonomy" id="150365"/>
    <lineage>
        <taxon>Eukaryota</taxon>
        <taxon>Fungi</taxon>
        <taxon>Dikarya</taxon>
        <taxon>Ascomycota</taxon>
        <taxon>Pezizomycotina</taxon>
        <taxon>Dothideomycetes</taxon>
        <taxon>Dothideomycetidae</taxon>
        <taxon>Mycosphaerellales</taxon>
        <taxon>Teratosphaeriaceae</taxon>
        <taxon>Acrodontium</taxon>
    </lineage>
</organism>
<evidence type="ECO:0000313" key="12">
    <source>
        <dbReference type="Proteomes" id="UP001303373"/>
    </source>
</evidence>
<dbReference type="InterPro" id="IPR048912">
    <property type="entry name" value="BetaGal1-like_ABD1"/>
</dbReference>
<dbReference type="InterPro" id="IPR001944">
    <property type="entry name" value="Glycoside_Hdrlase_35"/>
</dbReference>
<feature type="active site" description="Nucleophile" evidence="4">
    <location>
        <position position="287"/>
    </location>
</feature>
<dbReference type="InterPro" id="IPR031330">
    <property type="entry name" value="Gly_Hdrlase_35_cat"/>
</dbReference>
<dbReference type="PRINTS" id="PR00742">
    <property type="entry name" value="GLHYDRLASE35"/>
</dbReference>
<feature type="chain" id="PRO_5043001045" description="Beta-galactosidase" evidence="7">
    <location>
        <begin position="23"/>
        <end position="680"/>
    </location>
</feature>
<protein>
    <recommendedName>
        <fullName evidence="5">Beta-galactosidase</fullName>
        <ecNumber evidence="5">3.2.1.23</ecNumber>
    </recommendedName>
</protein>
<sequence length="680" mass="74225">MMPSHLFSLTSAVGLLAAVASAAPQEVHASAIASGVHASASSSATATYGAPPPAFTYNATHFLKDGKPYQILGGQMDPQRIHPAYWRDRLSKAKALGLNTIFSYVFWDELEPVKGQWLGDKPNNDVAKYFKIAQEEGLNVVLRPGPYICGEHEWGGFPAWLSQVPGLVVRTYNQPFLDAAKGYIQNLAKTLAPLQASNGGPILMVQVENEYGSFGHDQNYTKALRDILKESFNMPLYTNDGGSGSYLKGGIVPGVLAETDGGVADGYAARDKYVTDPSELGPQLDGEYYTTWLDLWGVNNGGHQSYITYGQDYVNGVISDIDYVASNSSRSISLYMVHGGTNFGYEAGALWQNKTLAVTSSYDYGAPIDETGRSTDFYKKIRDVLVKYNKYIPDVPANIPLMAIPEFKLKQVVPLFSTIGNPTKTSHSPVTMEELGQAHGFVLYSHTATTSNSGAVQPGDRARDRVLVYVNNKLQGVIDSTYKIPNTVSVSLKKGDKLDLFVENLGRYDYWNQFTDYENVVHDPYKGIVGEVTIGGTQINGWDITSVPIDQVQQQVKSHSNGYGYVSKKPDTPLFYSGTFTVPKSLADNNNPATRDTLISLAHGVKGNVWVNGFHLGRYWAVGPQQSLYLPGAVLNRSGSNEVIVLELEPNQTNGTMSATGITDREWFTQNDVDCPGCTS</sequence>
<dbReference type="PANTHER" id="PTHR23421">
    <property type="entry name" value="BETA-GALACTOSIDASE RELATED"/>
    <property type="match status" value="1"/>
</dbReference>
<dbReference type="PIRSF" id="PIRSF006336">
    <property type="entry name" value="B-gal"/>
    <property type="match status" value="1"/>
</dbReference>
<comment type="catalytic activity">
    <reaction evidence="5">
        <text>Hydrolysis of terminal non-reducing beta-D-galactose residues in beta-D-galactosides.</text>
        <dbReference type="EC" id="3.2.1.23"/>
    </reaction>
</comment>
<dbReference type="EMBL" id="CP138591">
    <property type="protein sequence ID" value="WPH04175.1"/>
    <property type="molecule type" value="Genomic_DNA"/>
</dbReference>
<dbReference type="GO" id="GO:0004565">
    <property type="term" value="F:beta-galactosidase activity"/>
    <property type="evidence" value="ECO:0007669"/>
    <property type="project" value="UniProtKB-EC"/>
</dbReference>
<evidence type="ECO:0000256" key="4">
    <source>
        <dbReference type="PIRSR" id="PIRSR006336-1"/>
    </source>
</evidence>
<gene>
    <name evidence="11" type="ORF">R9X50_00706300</name>
</gene>
<keyword evidence="12" id="KW-1185">Reference proteome</keyword>
<dbReference type="InterPro" id="IPR008979">
    <property type="entry name" value="Galactose-bd-like_sf"/>
</dbReference>
<feature type="domain" description="Beta-galactosidase 1-like first all-beta" evidence="9">
    <location>
        <begin position="429"/>
        <end position="547"/>
    </location>
</feature>
<dbReference type="SUPFAM" id="SSF49785">
    <property type="entry name" value="Galactose-binding domain-like"/>
    <property type="match status" value="1"/>
</dbReference>
<keyword evidence="7" id="KW-0732">Signal</keyword>
<evidence type="ECO:0000256" key="7">
    <source>
        <dbReference type="SAM" id="SignalP"/>
    </source>
</evidence>
<keyword evidence="3 5" id="KW-0326">Glycosidase</keyword>
<evidence type="ECO:0000256" key="3">
    <source>
        <dbReference type="ARBA" id="ARBA00023295"/>
    </source>
</evidence>
<dbReference type="EC" id="3.2.1.23" evidence="5"/>
<feature type="domain" description="Beta-galactosidase galactose-binding" evidence="10">
    <location>
        <begin position="573"/>
        <end position="641"/>
    </location>
</feature>
<dbReference type="GO" id="GO:0005975">
    <property type="term" value="P:carbohydrate metabolic process"/>
    <property type="evidence" value="ECO:0007669"/>
    <property type="project" value="InterPro"/>
</dbReference>
<dbReference type="Gene3D" id="2.60.120.260">
    <property type="entry name" value="Galactose-binding domain-like"/>
    <property type="match status" value="2"/>
</dbReference>
<dbReference type="SUPFAM" id="SSF51445">
    <property type="entry name" value="(Trans)glycosidases"/>
    <property type="match status" value="1"/>
</dbReference>
<dbReference type="Pfam" id="PF01301">
    <property type="entry name" value="Glyco_hydro_35"/>
    <property type="match status" value="1"/>
</dbReference>
<feature type="active site" description="Proton donor" evidence="4">
    <location>
        <position position="210"/>
    </location>
</feature>
<evidence type="ECO:0000256" key="5">
    <source>
        <dbReference type="RuleBase" id="RU000675"/>
    </source>
</evidence>
<dbReference type="Gene3D" id="3.20.20.80">
    <property type="entry name" value="Glycosidases"/>
    <property type="match status" value="1"/>
</dbReference>
<proteinExistence type="inferred from homology"/>
<evidence type="ECO:0000259" key="9">
    <source>
        <dbReference type="Pfam" id="PF21317"/>
    </source>
</evidence>
<dbReference type="InterPro" id="IPR026283">
    <property type="entry name" value="B-gal_1-like"/>
</dbReference>
<evidence type="ECO:0000256" key="2">
    <source>
        <dbReference type="ARBA" id="ARBA00022801"/>
    </source>
</evidence>
<reference evidence="11 12" key="1">
    <citation type="submission" date="2023-11" db="EMBL/GenBank/DDBJ databases">
        <title>An acidophilic fungus is an integral part of prey digestion in a carnivorous sundew plant.</title>
        <authorList>
            <person name="Tsai I.J."/>
        </authorList>
    </citation>
    <scope>NUCLEOTIDE SEQUENCE [LARGE SCALE GENOMIC DNA]</scope>
    <source>
        <strain evidence="11">169a</strain>
    </source>
</reference>
<evidence type="ECO:0000256" key="6">
    <source>
        <dbReference type="RuleBase" id="RU003679"/>
    </source>
</evidence>
<accession>A0AAQ3MAS2</accession>
<feature type="signal peptide" evidence="7">
    <location>
        <begin position="1"/>
        <end position="22"/>
    </location>
</feature>
<feature type="domain" description="Glycoside hydrolase 35 catalytic" evidence="8">
    <location>
        <begin position="62"/>
        <end position="386"/>
    </location>
</feature>
<evidence type="ECO:0000313" key="11">
    <source>
        <dbReference type="EMBL" id="WPH04175.1"/>
    </source>
</evidence>
<dbReference type="InterPro" id="IPR019801">
    <property type="entry name" value="Glyco_hydro_35_CS"/>
</dbReference>
<dbReference type="InterPro" id="IPR048913">
    <property type="entry name" value="BetaGal_gal-bd"/>
</dbReference>
<name>A0AAQ3MAS2_9PEZI</name>
<keyword evidence="2 5" id="KW-0378">Hydrolase</keyword>